<dbReference type="GO" id="GO:0009881">
    <property type="term" value="F:photoreceptor activity"/>
    <property type="evidence" value="ECO:0007669"/>
    <property type="project" value="UniProtKB-KW"/>
</dbReference>
<dbReference type="SMART" id="SM00911">
    <property type="entry name" value="HWE_HK"/>
    <property type="match status" value="1"/>
</dbReference>
<dbReference type="Pfam" id="PF00072">
    <property type="entry name" value="Response_reg"/>
    <property type="match status" value="1"/>
</dbReference>
<dbReference type="InterPro" id="IPR001294">
    <property type="entry name" value="Phytochrome"/>
</dbReference>
<dbReference type="InterPro" id="IPR035965">
    <property type="entry name" value="PAS-like_dom_sf"/>
</dbReference>
<keyword evidence="6" id="KW-0808">Transferase</keyword>
<dbReference type="Pfam" id="PF01590">
    <property type="entry name" value="GAF"/>
    <property type="match status" value="1"/>
</dbReference>
<keyword evidence="7" id="KW-0547">Nucleotide-binding</keyword>
<evidence type="ECO:0000256" key="4">
    <source>
        <dbReference type="ARBA" id="ARBA00022553"/>
    </source>
</evidence>
<evidence type="ECO:0000256" key="8">
    <source>
        <dbReference type="ARBA" id="ARBA00022777"/>
    </source>
</evidence>
<dbReference type="SUPFAM" id="SSF55781">
    <property type="entry name" value="GAF domain-like"/>
    <property type="match status" value="2"/>
</dbReference>
<dbReference type="AlphaFoldDB" id="A0A2R8AQ60"/>
<dbReference type="GO" id="GO:0006355">
    <property type="term" value="P:regulation of DNA-templated transcription"/>
    <property type="evidence" value="ECO:0007669"/>
    <property type="project" value="InterPro"/>
</dbReference>
<keyword evidence="11" id="KW-0675">Receptor</keyword>
<dbReference type="Gene3D" id="3.30.450.40">
    <property type="match status" value="1"/>
</dbReference>
<dbReference type="SUPFAM" id="SSF52172">
    <property type="entry name" value="CheY-like"/>
    <property type="match status" value="1"/>
</dbReference>
<dbReference type="GO" id="GO:0009584">
    <property type="term" value="P:detection of visible light"/>
    <property type="evidence" value="ECO:0007669"/>
    <property type="project" value="InterPro"/>
</dbReference>
<dbReference type="InterPro" id="IPR043150">
    <property type="entry name" value="Phytochrome_PHY_sf"/>
</dbReference>
<dbReference type="RefSeq" id="WP_108884842.1">
    <property type="nucleotide sequence ID" value="NZ_OMOJ01000001.1"/>
</dbReference>
<proteinExistence type="predicted"/>
<dbReference type="Gene3D" id="3.30.450.20">
    <property type="entry name" value="PAS domain"/>
    <property type="match status" value="1"/>
</dbReference>
<dbReference type="InterPro" id="IPR016132">
    <property type="entry name" value="Phyto_chromo_attachment"/>
</dbReference>
<dbReference type="OrthoDB" id="489241at2"/>
<name>A0A2R8AQ60_9RHOB</name>
<gene>
    <name evidence="15" type="primary">bphP</name>
    <name evidence="15" type="ORF">PRI8871_00766</name>
</gene>
<reference evidence="16" key="1">
    <citation type="submission" date="2018-03" db="EMBL/GenBank/DDBJ databases">
        <authorList>
            <person name="Rodrigo-Torres L."/>
            <person name="Arahal R. D."/>
            <person name="Lucena T."/>
        </authorList>
    </citation>
    <scope>NUCLEOTIDE SEQUENCE [LARGE SCALE GENOMIC DNA]</scope>
    <source>
        <strain evidence="16">CECT 8871</strain>
    </source>
</reference>
<feature type="domain" description="Phytochrome chromophore attachment site" evidence="13">
    <location>
        <begin position="150"/>
        <end position="307"/>
    </location>
</feature>
<dbReference type="Pfam" id="PF07536">
    <property type="entry name" value="HWE_HK"/>
    <property type="match status" value="1"/>
</dbReference>
<keyword evidence="4 12" id="KW-0597">Phosphoprotein</keyword>
<evidence type="ECO:0000256" key="3">
    <source>
        <dbReference type="ARBA" id="ARBA00022543"/>
    </source>
</evidence>
<keyword evidence="10" id="KW-0157">Chromophore</keyword>
<dbReference type="EC" id="2.7.13.3" evidence="2"/>
<dbReference type="InterPro" id="IPR003018">
    <property type="entry name" value="GAF"/>
</dbReference>
<dbReference type="InterPro" id="IPR036890">
    <property type="entry name" value="HATPase_C_sf"/>
</dbReference>
<organism evidence="15 16">
    <name type="scientific">Pseudoprimorskyibacter insulae</name>
    <dbReference type="NCBI Taxonomy" id="1695997"/>
    <lineage>
        <taxon>Bacteria</taxon>
        <taxon>Pseudomonadati</taxon>
        <taxon>Pseudomonadota</taxon>
        <taxon>Alphaproteobacteria</taxon>
        <taxon>Rhodobacterales</taxon>
        <taxon>Paracoccaceae</taxon>
        <taxon>Pseudoprimorskyibacter</taxon>
    </lineage>
</organism>
<dbReference type="SMART" id="SM00448">
    <property type="entry name" value="REC"/>
    <property type="match status" value="1"/>
</dbReference>
<sequence>MTDTTNDPLGAKPVDLTNCDREPIHLLGRVQSYGALLALSSDWIVQHASRNLGEILGVPCEEALGRPLSDLIVSDGFDRIRTNLRSLEVQDGSVRLFAVTLRSNGKEFDVSLHQSGAHLVIEFEPKMATRGRDVMADVYPVIASIRRDGTIEQLAADAARGLQAICGFDSVMVYQFQQDHSGKVIAEQRLDGRKRYNGMMFPASDIPVQARALYKRSLLRLIADVNDPGSPIHPGSTSSGQPIDLSLAVTRSVSPIHLEYLRNMGVQASMSVSIMRDGELWGLFACHHNTPRYIDYERRTAVEMFAHLFSYELSRHEDVKRKRAEADANRMQTVLMAHMANGRALSDSLLAISHDLKDVIPHDGLVLYENETCHFAGDTPTEEQFRSIARMLDRSIGSSVFATDTLGALHEPATEYATIAAGLMAIPISKRPRDYLVLLRQQVEDTVHWAGDPNKPVTVGPNGTRLTPRKSFEVWRETVLGRARPWTPEERHAAELLRTILLEVFLKVTDAAYLERKRAQEQQALLISELNHRVRNILNLMRGLLAQSRSSAKTLEDFTANLDGRIHALARAHDQLTSEQWEPASLRALISCEFDAYADEKSRRVTIDGPDVMIVPGAYTTLALVLHEMATNSVKYGALCDQAGRVAITLRMDGSGGLLIDWVERGGPPVAPPQRRGFGSVIIESSIPHELKGDAEISYKLAGIEAHFRIPPRAIDQVIEHNGDQKGPAPIQATDPKAKDFALRGQGLVLEDTLIIAMDAAGILEDMGARDVHIASSVASAMTYLDGHEVDFAVLDVNLGDEQSVSVAERLHAQGVPFVLATGYGSAPDLLAAYPPCDVVQKPFSANSLQSALREAITKGRARR</sequence>
<evidence type="ECO:0000256" key="5">
    <source>
        <dbReference type="ARBA" id="ARBA00022606"/>
    </source>
</evidence>
<comment type="catalytic activity">
    <reaction evidence="1">
        <text>ATP + protein L-histidine = ADP + protein N-phospho-L-histidine.</text>
        <dbReference type="EC" id="2.7.13.3"/>
    </reaction>
</comment>
<evidence type="ECO:0000256" key="6">
    <source>
        <dbReference type="ARBA" id="ARBA00022679"/>
    </source>
</evidence>
<dbReference type="InterPro" id="IPR013654">
    <property type="entry name" value="PAS_2"/>
</dbReference>
<dbReference type="InterPro" id="IPR029016">
    <property type="entry name" value="GAF-like_dom_sf"/>
</dbReference>
<feature type="modified residue" description="4-aspartylphosphate" evidence="12">
    <location>
        <position position="796"/>
    </location>
</feature>
<dbReference type="Pfam" id="PF00360">
    <property type="entry name" value="PHY"/>
    <property type="match status" value="1"/>
</dbReference>
<dbReference type="InterPro" id="IPR011102">
    <property type="entry name" value="Sig_transdc_His_kinase_HWE"/>
</dbReference>
<keyword evidence="3" id="KW-0600">Photoreceptor protein</keyword>
<dbReference type="EMBL" id="OMOJ01000001">
    <property type="protein sequence ID" value="SPF78173.1"/>
    <property type="molecule type" value="Genomic_DNA"/>
</dbReference>
<dbReference type="PROSITE" id="PS50046">
    <property type="entry name" value="PHYTOCHROME_2"/>
    <property type="match status" value="1"/>
</dbReference>
<dbReference type="Proteomes" id="UP000244904">
    <property type="component" value="Unassembled WGS sequence"/>
</dbReference>
<dbReference type="InterPro" id="IPR013515">
    <property type="entry name" value="Phytochrome_cen-reg"/>
</dbReference>
<evidence type="ECO:0000256" key="11">
    <source>
        <dbReference type="ARBA" id="ARBA00023170"/>
    </source>
</evidence>
<protein>
    <recommendedName>
        <fullName evidence="2">histidine kinase</fullName>
        <ecNumber evidence="2">2.7.13.3</ecNumber>
    </recommendedName>
</protein>
<dbReference type="Gene3D" id="3.40.50.2300">
    <property type="match status" value="1"/>
</dbReference>
<dbReference type="PROSITE" id="PS50110">
    <property type="entry name" value="RESPONSE_REGULATORY"/>
    <property type="match status" value="1"/>
</dbReference>
<keyword evidence="8" id="KW-0418">Kinase</keyword>
<feature type="domain" description="Response regulatory" evidence="14">
    <location>
        <begin position="746"/>
        <end position="857"/>
    </location>
</feature>
<dbReference type="Gene3D" id="3.30.450.270">
    <property type="match status" value="1"/>
</dbReference>
<evidence type="ECO:0000259" key="14">
    <source>
        <dbReference type="PROSITE" id="PS50110"/>
    </source>
</evidence>
<dbReference type="GO" id="GO:0004673">
    <property type="term" value="F:protein histidine kinase activity"/>
    <property type="evidence" value="ECO:0007669"/>
    <property type="project" value="UniProtKB-EC"/>
</dbReference>
<dbReference type="Pfam" id="PF08446">
    <property type="entry name" value="PAS_2"/>
    <property type="match status" value="1"/>
</dbReference>
<dbReference type="CDD" id="cd00130">
    <property type="entry name" value="PAS"/>
    <property type="match status" value="1"/>
</dbReference>
<evidence type="ECO:0000256" key="10">
    <source>
        <dbReference type="ARBA" id="ARBA00022991"/>
    </source>
</evidence>
<dbReference type="SUPFAM" id="SSF55874">
    <property type="entry name" value="ATPase domain of HSP90 chaperone/DNA topoisomerase II/histidine kinase"/>
    <property type="match status" value="1"/>
</dbReference>
<evidence type="ECO:0000313" key="16">
    <source>
        <dbReference type="Proteomes" id="UP000244904"/>
    </source>
</evidence>
<accession>A0A2R8AQ60</accession>
<evidence type="ECO:0000256" key="12">
    <source>
        <dbReference type="PROSITE-ProRule" id="PRU00169"/>
    </source>
</evidence>
<dbReference type="PRINTS" id="PR01033">
    <property type="entry name" value="PHYTOCHROME"/>
</dbReference>
<dbReference type="GO" id="GO:0000160">
    <property type="term" value="P:phosphorelay signal transduction system"/>
    <property type="evidence" value="ECO:0007669"/>
    <property type="project" value="InterPro"/>
</dbReference>
<dbReference type="SMART" id="SM00065">
    <property type="entry name" value="GAF"/>
    <property type="match status" value="1"/>
</dbReference>
<dbReference type="GO" id="GO:0005524">
    <property type="term" value="F:ATP binding"/>
    <property type="evidence" value="ECO:0007669"/>
    <property type="project" value="UniProtKB-KW"/>
</dbReference>
<keyword evidence="9" id="KW-0067">ATP-binding</keyword>
<dbReference type="PANTHER" id="PTHR41523:SF7">
    <property type="entry name" value="HISTIDINE KINASE"/>
    <property type="match status" value="1"/>
</dbReference>
<dbReference type="InterPro" id="IPR001789">
    <property type="entry name" value="Sig_transdc_resp-reg_receiver"/>
</dbReference>
<evidence type="ECO:0000256" key="1">
    <source>
        <dbReference type="ARBA" id="ARBA00000085"/>
    </source>
</evidence>
<dbReference type="Gene3D" id="3.30.565.10">
    <property type="entry name" value="Histidine kinase-like ATPase, C-terminal domain"/>
    <property type="match status" value="1"/>
</dbReference>
<evidence type="ECO:0000256" key="7">
    <source>
        <dbReference type="ARBA" id="ARBA00022741"/>
    </source>
</evidence>
<evidence type="ECO:0000313" key="15">
    <source>
        <dbReference type="EMBL" id="SPF78173.1"/>
    </source>
</evidence>
<keyword evidence="16" id="KW-1185">Reference proteome</keyword>
<dbReference type="PANTHER" id="PTHR41523">
    <property type="entry name" value="TWO-COMPONENT SYSTEM SENSOR PROTEIN"/>
    <property type="match status" value="1"/>
</dbReference>
<evidence type="ECO:0000256" key="9">
    <source>
        <dbReference type="ARBA" id="ARBA00022840"/>
    </source>
</evidence>
<dbReference type="InterPro" id="IPR000014">
    <property type="entry name" value="PAS"/>
</dbReference>
<evidence type="ECO:0000256" key="2">
    <source>
        <dbReference type="ARBA" id="ARBA00012438"/>
    </source>
</evidence>
<evidence type="ECO:0000259" key="13">
    <source>
        <dbReference type="PROSITE" id="PS50046"/>
    </source>
</evidence>
<keyword evidence="5" id="KW-0716">Sensory transduction</keyword>
<dbReference type="SUPFAM" id="SSF55785">
    <property type="entry name" value="PYP-like sensor domain (PAS domain)"/>
    <property type="match status" value="1"/>
</dbReference>
<dbReference type="InterPro" id="IPR011006">
    <property type="entry name" value="CheY-like_superfamily"/>
</dbReference>